<keyword evidence="3" id="KW-0540">Nuclease</keyword>
<evidence type="ECO:0000259" key="8">
    <source>
        <dbReference type="PROSITE" id="PS50994"/>
    </source>
</evidence>
<proteinExistence type="predicted"/>
<dbReference type="Pfam" id="PF00665">
    <property type="entry name" value="rve"/>
    <property type="match status" value="1"/>
</dbReference>
<evidence type="ECO:0000256" key="5">
    <source>
        <dbReference type="ARBA" id="ARBA00022918"/>
    </source>
</evidence>
<keyword evidence="4" id="KW-0255">Endonuclease</keyword>
<dbReference type="CDD" id="cd09274">
    <property type="entry name" value="RNase_HI_RT_Ty3"/>
    <property type="match status" value="1"/>
</dbReference>
<keyword evidence="10" id="KW-1185">Reference proteome</keyword>
<dbReference type="FunFam" id="3.30.420.10:FF:000032">
    <property type="entry name" value="Retrovirus-related Pol polyprotein from transposon 297-like Protein"/>
    <property type="match status" value="1"/>
</dbReference>
<dbReference type="PROSITE" id="PS50994">
    <property type="entry name" value="INTEGRASE"/>
    <property type="match status" value="1"/>
</dbReference>
<dbReference type="Pfam" id="PF00078">
    <property type="entry name" value="RVT_1"/>
    <property type="match status" value="1"/>
</dbReference>
<dbReference type="CDD" id="cd01647">
    <property type="entry name" value="RT_LTR"/>
    <property type="match status" value="1"/>
</dbReference>
<dbReference type="InterPro" id="IPR050951">
    <property type="entry name" value="Retrovirus_Pol_polyprotein"/>
</dbReference>
<dbReference type="FunFam" id="3.10.20.370:FF:000001">
    <property type="entry name" value="Retrovirus-related Pol polyprotein from transposon 17.6-like protein"/>
    <property type="match status" value="1"/>
</dbReference>
<dbReference type="InterPro" id="IPR001584">
    <property type="entry name" value="Integrase_cat-core"/>
</dbReference>
<keyword evidence="4" id="KW-0378">Hydrolase</keyword>
<dbReference type="GO" id="GO:0003964">
    <property type="term" value="F:RNA-directed DNA polymerase activity"/>
    <property type="evidence" value="ECO:0007669"/>
    <property type="project" value="UniProtKB-KW"/>
</dbReference>
<dbReference type="GO" id="GO:0003676">
    <property type="term" value="F:nucleic acid binding"/>
    <property type="evidence" value="ECO:0007669"/>
    <property type="project" value="InterPro"/>
</dbReference>
<reference evidence="9 10" key="1">
    <citation type="submission" date="2023-11" db="EMBL/GenBank/DDBJ databases">
        <authorList>
            <person name="Hedman E."/>
            <person name="Englund M."/>
            <person name="Stromberg M."/>
            <person name="Nyberg Akerstrom W."/>
            <person name="Nylinder S."/>
            <person name="Jareborg N."/>
            <person name="Kallberg Y."/>
            <person name="Kronander E."/>
        </authorList>
    </citation>
    <scope>NUCLEOTIDE SEQUENCE [LARGE SCALE GENOMIC DNA]</scope>
</reference>
<dbReference type="SUPFAM" id="SSF56672">
    <property type="entry name" value="DNA/RNA polymerases"/>
    <property type="match status" value="1"/>
</dbReference>
<dbReference type="InterPro" id="IPR000477">
    <property type="entry name" value="RT_dom"/>
</dbReference>
<dbReference type="PANTHER" id="PTHR37984:SF5">
    <property type="entry name" value="PROTEIN NYNRIN-LIKE"/>
    <property type="match status" value="1"/>
</dbReference>
<dbReference type="InterPro" id="IPR041577">
    <property type="entry name" value="RT_RNaseH_2"/>
</dbReference>
<dbReference type="InterPro" id="IPR041588">
    <property type="entry name" value="Integrase_H2C2"/>
</dbReference>
<comment type="caution">
    <text evidence="9">The sequence shown here is derived from an EMBL/GenBank/DDBJ whole genome shotgun (WGS) entry which is preliminary data.</text>
</comment>
<dbReference type="Gene3D" id="3.10.10.10">
    <property type="entry name" value="HIV Type 1 Reverse Transcriptase, subunit A, domain 1"/>
    <property type="match status" value="1"/>
</dbReference>
<evidence type="ECO:0000256" key="1">
    <source>
        <dbReference type="ARBA" id="ARBA00012493"/>
    </source>
</evidence>
<gene>
    <name evidence="9" type="ORF">PARMNEM_LOCUS19606</name>
</gene>
<dbReference type="Gene3D" id="1.10.340.70">
    <property type="match status" value="1"/>
</dbReference>
<dbReference type="Pfam" id="PF17921">
    <property type="entry name" value="Integrase_H2C2"/>
    <property type="match status" value="1"/>
</dbReference>
<dbReference type="SUPFAM" id="SSF53098">
    <property type="entry name" value="Ribonuclease H-like"/>
    <property type="match status" value="1"/>
</dbReference>
<evidence type="ECO:0000256" key="4">
    <source>
        <dbReference type="ARBA" id="ARBA00022759"/>
    </source>
</evidence>
<keyword evidence="5" id="KW-0695">RNA-directed DNA polymerase</keyword>
<feature type="domain" description="Integrase catalytic" evidence="8">
    <location>
        <begin position="646"/>
        <end position="816"/>
    </location>
</feature>
<dbReference type="Pfam" id="PF17919">
    <property type="entry name" value="RT_RNaseH_2"/>
    <property type="match status" value="1"/>
</dbReference>
<dbReference type="Gene3D" id="3.30.70.270">
    <property type="match status" value="2"/>
</dbReference>
<dbReference type="Proteomes" id="UP001314205">
    <property type="component" value="Unassembled WGS sequence"/>
</dbReference>
<feature type="compositionally biased region" description="Low complexity" evidence="7">
    <location>
        <begin position="931"/>
        <end position="942"/>
    </location>
</feature>
<evidence type="ECO:0000256" key="6">
    <source>
        <dbReference type="ARBA" id="ARBA00023268"/>
    </source>
</evidence>
<evidence type="ECO:0000256" key="7">
    <source>
        <dbReference type="SAM" id="MobiDB-lite"/>
    </source>
</evidence>
<evidence type="ECO:0000313" key="9">
    <source>
        <dbReference type="EMBL" id="CAK1600911.1"/>
    </source>
</evidence>
<dbReference type="EMBL" id="CAVLGL010000126">
    <property type="protein sequence ID" value="CAK1600911.1"/>
    <property type="molecule type" value="Genomic_DNA"/>
</dbReference>
<keyword evidence="2" id="KW-0548">Nucleotidyltransferase</keyword>
<dbReference type="InterPro" id="IPR043128">
    <property type="entry name" value="Rev_trsase/Diguanyl_cyclase"/>
</dbReference>
<keyword evidence="2" id="KW-0808">Transferase</keyword>
<dbReference type="GO" id="GO:0042575">
    <property type="term" value="C:DNA polymerase complex"/>
    <property type="evidence" value="ECO:0007669"/>
    <property type="project" value="UniProtKB-ARBA"/>
</dbReference>
<dbReference type="InterPro" id="IPR036397">
    <property type="entry name" value="RNaseH_sf"/>
</dbReference>
<evidence type="ECO:0000256" key="3">
    <source>
        <dbReference type="ARBA" id="ARBA00022722"/>
    </source>
</evidence>
<evidence type="ECO:0000256" key="2">
    <source>
        <dbReference type="ARBA" id="ARBA00022695"/>
    </source>
</evidence>
<dbReference type="Gene3D" id="3.30.420.10">
    <property type="entry name" value="Ribonuclease H-like superfamily/Ribonuclease H"/>
    <property type="match status" value="1"/>
</dbReference>
<dbReference type="GO" id="GO:0004519">
    <property type="term" value="F:endonuclease activity"/>
    <property type="evidence" value="ECO:0007669"/>
    <property type="project" value="UniProtKB-KW"/>
</dbReference>
<dbReference type="EC" id="2.7.7.49" evidence="1"/>
<name>A0AAV1LZP5_9NEOP</name>
<organism evidence="9 10">
    <name type="scientific">Parnassius mnemosyne</name>
    <name type="common">clouded apollo</name>
    <dbReference type="NCBI Taxonomy" id="213953"/>
    <lineage>
        <taxon>Eukaryota</taxon>
        <taxon>Metazoa</taxon>
        <taxon>Ecdysozoa</taxon>
        <taxon>Arthropoda</taxon>
        <taxon>Hexapoda</taxon>
        <taxon>Insecta</taxon>
        <taxon>Pterygota</taxon>
        <taxon>Neoptera</taxon>
        <taxon>Endopterygota</taxon>
        <taxon>Lepidoptera</taxon>
        <taxon>Glossata</taxon>
        <taxon>Ditrysia</taxon>
        <taxon>Papilionoidea</taxon>
        <taxon>Papilionidae</taxon>
        <taxon>Parnassiinae</taxon>
        <taxon>Parnassini</taxon>
        <taxon>Parnassius</taxon>
        <taxon>Driopa</taxon>
    </lineage>
</organism>
<dbReference type="FunFam" id="3.30.70.270:FF:000020">
    <property type="entry name" value="Transposon Tf2-6 polyprotein-like Protein"/>
    <property type="match status" value="1"/>
</dbReference>
<dbReference type="GO" id="GO:0015074">
    <property type="term" value="P:DNA integration"/>
    <property type="evidence" value="ECO:0007669"/>
    <property type="project" value="InterPro"/>
</dbReference>
<dbReference type="InterPro" id="IPR012337">
    <property type="entry name" value="RNaseH-like_sf"/>
</dbReference>
<sequence length="950" mass="107900">MNKDTMKNCQHLRAIERQIHYVTERLKLLRGQDNWGTVTSRLKKGKSSDAVAFVTNLGWVLHGCETRATRLIDGVTSLTVAVPRHTSTEAISSVRTTIDDCAYHRLLREFPDLTRPAGKQKLIRHSTVHYIRTTPGPPVTGRPRRLDPERLKIAKQEFDEMLQNGTARRSDSPWSSPLHLARKKNDGWRPCGDYRSLNARKIPDRYPIRHLQDFTHQLAESTVYSTLDLVKAYNQIPVFEADVCKTAITTPFGLYEFPFMAYGLRNAAQTFQRFMDEVLRGSDFCFGYLDDILSEVDFLGYKVSAAGIQPLDAKVQAIPEFPPPKTVKELRRFLGMVNFYRRLIPNAATIQAPLNQMLAGPKTKGSQPINMTPALLKAFNNCKNCLSGATLLVHPDSQAELAIHTDASDSAIGAVLQQYQDNEWKPLAFFSKKLSPSQRKYSPYDRELLSIYEAIKHFRFMVEARNFAIITDHKPLTFAFTTHRTSCSPRQFRYLDFISQFTTDIRYIAGKDNIVADTLSRIDEISMPLDYQSLASEQDTDSELHDLLKNGSALKLEKLRTPGQDLQIYCDASTPNPRPFITPSFCRQVFNALHNLSHSGAKATVKLATQRFVWPGIKRDCRQWAKECQHCQRSKVARHTSAPLASFMLPSARFRHIHLDLIGPLPLCSGYRYCLTIVDRFTRWPEAYPLQDMTAETCTIALTNGWISRFGCPEHITTDRGRQFLSHTFKELAALVSATHHTTTSYHPAANGLVERLHRQLKTAITCHSSSNWVEVLPWVLLGIRSAWKEDLQSSAAELVYGEPLRLPGQFFSPNPNTEMDPTTVAGRLRAHVSRLTPQPTSWHGSSSRIFYVPKDLRTSTHVFVRQGPARRPLEAPYSGPFKVVRRDSKTFDVEIQGRTQRISIDRLKPAYVARETAETIPQNPSDYGQTTTKTTRSGRTVRFPDYYRP</sequence>
<dbReference type="AlphaFoldDB" id="A0AAV1LZP5"/>
<dbReference type="PANTHER" id="PTHR37984">
    <property type="entry name" value="PROTEIN CBG26694"/>
    <property type="match status" value="1"/>
</dbReference>
<feature type="region of interest" description="Disordered" evidence="7">
    <location>
        <begin position="922"/>
        <end position="950"/>
    </location>
</feature>
<keyword evidence="6" id="KW-0511">Multifunctional enzyme</keyword>
<evidence type="ECO:0000313" key="10">
    <source>
        <dbReference type="Proteomes" id="UP001314205"/>
    </source>
</evidence>
<accession>A0AAV1LZP5</accession>
<protein>
    <recommendedName>
        <fullName evidence="1">RNA-directed DNA polymerase</fullName>
        <ecNumber evidence="1">2.7.7.49</ecNumber>
    </recommendedName>
</protein>
<dbReference type="InterPro" id="IPR043502">
    <property type="entry name" value="DNA/RNA_pol_sf"/>
</dbReference>